<gene>
    <name evidence="10" type="primary">Atlp1</name>
</gene>
<keyword evidence="3 7" id="KW-0378">Hydrolase</keyword>
<dbReference type="Pfam" id="PF04083">
    <property type="entry name" value="Abhydro_lipase"/>
    <property type="match status" value="1"/>
</dbReference>
<dbReference type="Gene3D" id="3.40.50.1820">
    <property type="entry name" value="alpha/beta hydrolase"/>
    <property type="match status" value="1"/>
</dbReference>
<dbReference type="InterPro" id="IPR006693">
    <property type="entry name" value="AB_hydrolase_lipase"/>
</dbReference>
<dbReference type="InterPro" id="IPR029058">
    <property type="entry name" value="AB_hydrolase_fold"/>
</dbReference>
<reference evidence="10" key="1">
    <citation type="journal article" name="Insect Biochem. Mol. Biol.">
        <title>Silk of the common clothes moth, Tineola bisselliella, a cosmopolitan pest belonging to the basal ditrysian moth line.</title>
        <authorList>
            <person name="Rouhova L."/>
            <person name="Kludkiewicz B."/>
            <person name="Sehadova H."/>
            <person name="Sery M."/>
            <person name="Kucerova L."/>
            <person name="Konik P."/>
            <person name="Zurovec M."/>
        </authorList>
    </citation>
    <scope>NUCLEOTIDE SEQUENCE</scope>
    <source>
        <tissue evidence="10">Silk glands</tissue>
    </source>
</reference>
<evidence type="ECO:0000256" key="6">
    <source>
        <dbReference type="ARBA" id="ARBA00023180"/>
    </source>
</evidence>
<evidence type="ECO:0000256" key="4">
    <source>
        <dbReference type="ARBA" id="ARBA00022963"/>
    </source>
</evidence>
<keyword evidence="2 8" id="KW-0732">Signal</keyword>
<proteinExistence type="evidence at transcript level"/>
<comment type="similarity">
    <text evidence="1 7">Belongs to the AB hydrolase superfamily. Lipase family.</text>
</comment>
<dbReference type="AlphaFoldDB" id="A0A891XIK8"/>
<evidence type="ECO:0000256" key="8">
    <source>
        <dbReference type="SAM" id="SignalP"/>
    </source>
</evidence>
<keyword evidence="6" id="KW-0325">Glycoprotein</keyword>
<dbReference type="GO" id="GO:0016740">
    <property type="term" value="F:transferase activity"/>
    <property type="evidence" value="ECO:0007669"/>
    <property type="project" value="UniProtKB-KW"/>
</dbReference>
<protein>
    <recommendedName>
        <fullName evidence="7">Lipase</fullName>
    </recommendedName>
</protein>
<dbReference type="PANTHER" id="PTHR11005">
    <property type="entry name" value="LYSOSOMAL ACID LIPASE-RELATED"/>
    <property type="match status" value="1"/>
</dbReference>
<evidence type="ECO:0000259" key="9">
    <source>
        <dbReference type="Pfam" id="PF04083"/>
    </source>
</evidence>
<evidence type="ECO:0000313" key="10">
    <source>
        <dbReference type="EMBL" id="QRN45235.1"/>
    </source>
</evidence>
<evidence type="ECO:0000256" key="2">
    <source>
        <dbReference type="ARBA" id="ARBA00022729"/>
    </source>
</evidence>
<feature type="signal peptide" evidence="8">
    <location>
        <begin position="1"/>
        <end position="20"/>
    </location>
</feature>
<dbReference type="GO" id="GO:0016042">
    <property type="term" value="P:lipid catabolic process"/>
    <property type="evidence" value="ECO:0007669"/>
    <property type="project" value="UniProtKB-KW"/>
</dbReference>
<dbReference type="GO" id="GO:0016788">
    <property type="term" value="F:hydrolase activity, acting on ester bonds"/>
    <property type="evidence" value="ECO:0007669"/>
    <property type="project" value="InterPro"/>
</dbReference>
<evidence type="ECO:0000256" key="7">
    <source>
        <dbReference type="PIRNR" id="PIRNR000862"/>
    </source>
</evidence>
<evidence type="ECO:0000256" key="3">
    <source>
        <dbReference type="ARBA" id="ARBA00022801"/>
    </source>
</evidence>
<accession>A0A891XIK8</accession>
<dbReference type="PIRSF" id="PIRSF000862">
    <property type="entry name" value="Steryl_ester_lip"/>
    <property type="match status" value="1"/>
</dbReference>
<organism evidence="10">
    <name type="scientific">Tineola bisselliella</name>
    <name type="common">Webbing clothes moth</name>
    <name type="synonym">Tinea bisselliella</name>
    <dbReference type="NCBI Taxonomy" id="93883"/>
    <lineage>
        <taxon>Eukaryota</taxon>
        <taxon>Metazoa</taxon>
        <taxon>Ecdysozoa</taxon>
        <taxon>Arthropoda</taxon>
        <taxon>Hexapoda</taxon>
        <taxon>Insecta</taxon>
        <taxon>Pterygota</taxon>
        <taxon>Neoptera</taxon>
        <taxon>Endopterygota</taxon>
        <taxon>Lepidoptera</taxon>
        <taxon>Glossata</taxon>
        <taxon>Ditrysia</taxon>
        <taxon>Tineoidea</taxon>
        <taxon>Tineidae</taxon>
        <taxon>Tineinae</taxon>
        <taxon>Tineola</taxon>
    </lineage>
</organism>
<keyword evidence="4 7" id="KW-0442">Lipid degradation</keyword>
<keyword evidence="5" id="KW-0443">Lipid metabolism</keyword>
<evidence type="ECO:0000256" key="5">
    <source>
        <dbReference type="ARBA" id="ARBA00023098"/>
    </source>
</evidence>
<evidence type="ECO:0000256" key="1">
    <source>
        <dbReference type="ARBA" id="ARBA00010701"/>
    </source>
</evidence>
<keyword evidence="10" id="KW-0808">Transferase</keyword>
<dbReference type="EMBL" id="MW244701">
    <property type="protein sequence ID" value="QRN45235.1"/>
    <property type="molecule type" value="mRNA"/>
</dbReference>
<dbReference type="InterPro" id="IPR025483">
    <property type="entry name" value="Lipase_euk"/>
</dbReference>
<feature type="chain" id="PRO_5032630443" description="Lipase" evidence="8">
    <location>
        <begin position="21"/>
        <end position="412"/>
    </location>
</feature>
<dbReference type="FunFam" id="3.40.50.1820:FF:000057">
    <property type="entry name" value="Lipase"/>
    <property type="match status" value="1"/>
</dbReference>
<sequence length="412" mass="46622">MEIKLLVAVLIAAHVEMCECSLVKVVESYMKRFTFDELESAVGECDSLDFTQRTGKYGYASEEHTVTTQDGYILKLFRIVSSEKCDSDKRNVPVLLLHGFMNNGMTWLAVGPQSSVAYALSDACYDVWLCNFRGTRFSREHASMEPTSEDYWDFTMDEEAKYDLPAFIDKVLETSGSEKVNIIGTSQGAASYLAMASTNDKYQDKVGVGIMLEPAAYLYANRNMMKKLFVEDYQELYNMLLGMSKVTSDNDGFPDNVLAPRCSEQLEHGTLCAFIYQYLFKSAPPDVLNCLFGDLPEPLTLLSLKRYAQHFQKRTFQMVDLGPTKNQQKYGSASPPEYDVTKITTPISIVYGSLHLTVSKDNLFSLKKRLKNVVSFQKVEDPTWNHLSFLFALNINDILVPMIEDTLTKYSD</sequence>
<feature type="domain" description="Partial AB-hydrolase lipase" evidence="9">
    <location>
        <begin position="54"/>
        <end position="109"/>
    </location>
</feature>
<dbReference type="SUPFAM" id="SSF53474">
    <property type="entry name" value="alpha/beta-Hydrolases"/>
    <property type="match status" value="1"/>
</dbReference>
<name>A0A891XIK8_TINBI</name>